<organism evidence="2 3">
    <name type="scientific">Linum trigynum</name>
    <dbReference type="NCBI Taxonomy" id="586398"/>
    <lineage>
        <taxon>Eukaryota</taxon>
        <taxon>Viridiplantae</taxon>
        <taxon>Streptophyta</taxon>
        <taxon>Embryophyta</taxon>
        <taxon>Tracheophyta</taxon>
        <taxon>Spermatophyta</taxon>
        <taxon>Magnoliopsida</taxon>
        <taxon>eudicotyledons</taxon>
        <taxon>Gunneridae</taxon>
        <taxon>Pentapetalae</taxon>
        <taxon>rosids</taxon>
        <taxon>fabids</taxon>
        <taxon>Malpighiales</taxon>
        <taxon>Linaceae</taxon>
        <taxon>Linum</taxon>
    </lineage>
</organism>
<dbReference type="PANTHER" id="PTHR11439:SF470">
    <property type="entry name" value="CYSTEINE-RICH RLK (RECEPTOR-LIKE PROTEIN KINASE) 8"/>
    <property type="match status" value="1"/>
</dbReference>
<proteinExistence type="predicted"/>
<keyword evidence="3" id="KW-1185">Reference proteome</keyword>
<evidence type="ECO:0000259" key="1">
    <source>
        <dbReference type="Pfam" id="PF07727"/>
    </source>
</evidence>
<dbReference type="InterPro" id="IPR043502">
    <property type="entry name" value="DNA/RNA_pol_sf"/>
</dbReference>
<dbReference type="AlphaFoldDB" id="A0AAV2FQS9"/>
<dbReference type="Pfam" id="PF07727">
    <property type="entry name" value="RVT_2"/>
    <property type="match status" value="1"/>
</dbReference>
<dbReference type="SUPFAM" id="SSF56672">
    <property type="entry name" value="DNA/RNA polymerases"/>
    <property type="match status" value="1"/>
</dbReference>
<feature type="domain" description="Reverse transcriptase Ty1/copia-type" evidence="1">
    <location>
        <begin position="11"/>
        <end position="254"/>
    </location>
</feature>
<dbReference type="Proteomes" id="UP001497516">
    <property type="component" value="Chromosome 7"/>
</dbReference>
<protein>
    <recommendedName>
        <fullName evidence="1">Reverse transcriptase Ty1/copia-type domain-containing protein</fullName>
    </recommendedName>
</protein>
<dbReference type="PANTHER" id="PTHR11439">
    <property type="entry name" value="GAG-POL-RELATED RETROTRANSPOSON"/>
    <property type="match status" value="1"/>
</dbReference>
<name>A0AAV2FQS9_9ROSI</name>
<dbReference type="EMBL" id="OZ034820">
    <property type="protein sequence ID" value="CAL1400683.1"/>
    <property type="molecule type" value="Genomic_DNA"/>
</dbReference>
<accession>A0AAV2FQS9</accession>
<evidence type="ECO:0000313" key="3">
    <source>
        <dbReference type="Proteomes" id="UP001497516"/>
    </source>
</evidence>
<gene>
    <name evidence="2" type="ORF">LTRI10_LOCUS40796</name>
</gene>
<dbReference type="InterPro" id="IPR013103">
    <property type="entry name" value="RVT_2"/>
</dbReference>
<reference evidence="2 3" key="1">
    <citation type="submission" date="2024-04" db="EMBL/GenBank/DDBJ databases">
        <authorList>
            <person name="Fracassetti M."/>
        </authorList>
    </citation>
    <scope>NUCLEOTIDE SEQUENCE [LARGE SCALE GENOMIC DNA]</scope>
</reference>
<evidence type="ECO:0000313" key="2">
    <source>
        <dbReference type="EMBL" id="CAL1400683.1"/>
    </source>
</evidence>
<sequence>MQHEIKALIKNQTWDVVNLPVGKKPIGNKWVYKTKFESDGSLDRLRARLVAKGNSQQEGVDFQDTFAPVVKMTTVRTFLAIAYMKNWHIHQLDVNNVFLHGDLQEEVYMTLPKGYDPPPGFINPVCKLKKSLYGLKQASRQWFSKLTEKIQTLGYIQIMADHSLFFKVTDSTYTCILIYVDDMLVGGNDLTEITRLKQFLHNEFSIKDMGNLRFFLGIELARNNKGIHLSQRKYTLEILEEAELLDSKGVTTPMDYKLHHSSQVETPYEDPEHYRTLVGKLIYLTTIRPDISFATQQLSQFMSNPSTVHYKAVLRVLRYLKTAPAT</sequence>